<sequence>AIRSPKVEIDDASEWDEGDICVFPDGSQQLVTGVKQSTNELYFQSSPLKLLVALSNGDTLVSYGRTPQLIRYCTIKLVARMYPKVGDSSESADLITQAIVSEKTDNYSYKLDPSLLRERIEAGINSTGDVEVDSILSQMIDEIPVYIGFA</sequence>
<dbReference type="AlphaFoldDB" id="X0TNI8"/>
<organism evidence="1">
    <name type="scientific">marine sediment metagenome</name>
    <dbReference type="NCBI Taxonomy" id="412755"/>
    <lineage>
        <taxon>unclassified sequences</taxon>
        <taxon>metagenomes</taxon>
        <taxon>ecological metagenomes</taxon>
    </lineage>
</organism>
<comment type="caution">
    <text evidence="1">The sequence shown here is derived from an EMBL/GenBank/DDBJ whole genome shotgun (WGS) entry which is preliminary data.</text>
</comment>
<dbReference type="EMBL" id="BARS01018495">
    <property type="protein sequence ID" value="GAF95113.1"/>
    <property type="molecule type" value="Genomic_DNA"/>
</dbReference>
<proteinExistence type="predicted"/>
<gene>
    <name evidence="1" type="ORF">S01H1_30085</name>
</gene>
<evidence type="ECO:0000313" key="1">
    <source>
        <dbReference type="EMBL" id="GAF95113.1"/>
    </source>
</evidence>
<feature type="non-terminal residue" evidence="1">
    <location>
        <position position="1"/>
    </location>
</feature>
<accession>X0TNI8</accession>
<protein>
    <submittedName>
        <fullName evidence="1">Uncharacterized protein</fullName>
    </submittedName>
</protein>
<reference evidence="1" key="1">
    <citation type="journal article" date="2014" name="Front. Microbiol.">
        <title>High frequency of phylogenetically diverse reductive dehalogenase-homologous genes in deep subseafloor sedimentary metagenomes.</title>
        <authorList>
            <person name="Kawai M."/>
            <person name="Futagami T."/>
            <person name="Toyoda A."/>
            <person name="Takaki Y."/>
            <person name="Nishi S."/>
            <person name="Hori S."/>
            <person name="Arai W."/>
            <person name="Tsubouchi T."/>
            <person name="Morono Y."/>
            <person name="Uchiyama I."/>
            <person name="Ito T."/>
            <person name="Fujiyama A."/>
            <person name="Inagaki F."/>
            <person name="Takami H."/>
        </authorList>
    </citation>
    <scope>NUCLEOTIDE SEQUENCE</scope>
    <source>
        <strain evidence="1">Expedition CK06-06</strain>
    </source>
</reference>
<name>X0TNI8_9ZZZZ</name>